<dbReference type="Gene3D" id="3.40.50.300">
    <property type="entry name" value="P-loop containing nucleotide triphosphate hydrolases"/>
    <property type="match status" value="2"/>
</dbReference>
<accession>A0ABY7CEZ2</accession>
<reference evidence="7" key="1">
    <citation type="submission" date="2022-10" db="EMBL/GenBank/DDBJ databases">
        <title>Puccinia triticina Genome sequencing and assembly.</title>
        <authorList>
            <person name="Li C."/>
        </authorList>
    </citation>
    <scope>NUCLEOTIDE SEQUENCE</scope>
    <source>
        <strain evidence="7">Pt15</strain>
    </source>
</reference>
<dbReference type="PANTHER" id="PTHR45916">
    <property type="entry name" value="STRUCTURAL MAINTENANCE OF CHROMOSOMES PROTEIN 5"/>
    <property type="match status" value="1"/>
</dbReference>
<evidence type="ECO:0000256" key="4">
    <source>
        <dbReference type="SAM" id="Coils"/>
    </source>
</evidence>
<keyword evidence="3 4" id="KW-0175">Coiled coil</keyword>
<evidence type="ECO:0000256" key="1">
    <source>
        <dbReference type="ARBA" id="ARBA00010171"/>
    </source>
</evidence>
<dbReference type="PANTHER" id="PTHR45916:SF1">
    <property type="entry name" value="STRUCTURAL MAINTENANCE OF CHROMOSOMES PROTEIN 5"/>
    <property type="match status" value="1"/>
</dbReference>
<feature type="domain" description="RecF/RecN/SMC N-terminal" evidence="6">
    <location>
        <begin position="183"/>
        <end position="1202"/>
    </location>
</feature>
<dbReference type="GeneID" id="77808753"/>
<organism evidence="7 8">
    <name type="scientific">Puccinia triticina</name>
    <dbReference type="NCBI Taxonomy" id="208348"/>
    <lineage>
        <taxon>Eukaryota</taxon>
        <taxon>Fungi</taxon>
        <taxon>Dikarya</taxon>
        <taxon>Basidiomycota</taxon>
        <taxon>Pucciniomycotina</taxon>
        <taxon>Pucciniomycetes</taxon>
        <taxon>Pucciniales</taxon>
        <taxon>Pucciniaceae</taxon>
        <taxon>Puccinia</taxon>
    </lineage>
</organism>
<feature type="coiled-coil region" evidence="4">
    <location>
        <begin position="801"/>
        <end position="842"/>
    </location>
</feature>
<comment type="similarity">
    <text evidence="1">Belongs to the SMC family. SMC5 subfamily.</text>
</comment>
<feature type="coiled-coil region" evidence="4">
    <location>
        <begin position="943"/>
        <end position="974"/>
    </location>
</feature>
<feature type="region of interest" description="Disordered" evidence="5">
    <location>
        <begin position="1"/>
        <end position="169"/>
    </location>
</feature>
<gene>
    <name evidence="7" type="ORF">PtA15_3A85</name>
</gene>
<keyword evidence="8" id="KW-1185">Reference proteome</keyword>
<dbReference type="Pfam" id="PF02463">
    <property type="entry name" value="SMC_N"/>
    <property type="match status" value="1"/>
</dbReference>
<evidence type="ECO:0000256" key="5">
    <source>
        <dbReference type="SAM" id="MobiDB-lite"/>
    </source>
</evidence>
<feature type="coiled-coil region" evidence="4">
    <location>
        <begin position="1008"/>
        <end position="1070"/>
    </location>
</feature>
<dbReference type="InterPro" id="IPR027417">
    <property type="entry name" value="P-loop_NTPase"/>
</dbReference>
<feature type="coiled-coil region" evidence="4">
    <location>
        <begin position="477"/>
        <end position="562"/>
    </location>
</feature>
<evidence type="ECO:0000259" key="6">
    <source>
        <dbReference type="Pfam" id="PF02463"/>
    </source>
</evidence>
<sequence>MGDIPGTPPPEQATPIVPYKRAADIHESERAKTFDAVHRREHFITHTMSSKRKSRHIQSPETEDSEEQSPTARHQRRRSTVRPPTTTNGFGHPSQEDQLLSPTEDGDSPVPQPQKSKKRKNENGSSSTTHQRSMERTLSQRAETVDLSDEDERAPPATGQQTSSSLAISKGVRDSHGYLPGSIVRVALKNFVTYSSVEFSPGPYLNMIIGPNGTGKSTLVCAIVLGLGFAPSVLDRASELKMFVKAGTEEGSVEIELKGHPGKGNYTIKLNMILANNSRVFEVNGKRTPIAQVQDLVRSFNIQANNLCCFLPQEKVSKFAEMKEPELLRETQKVAGHPKLFEWHELLIEDGKTKIAVDAKLATAHRAFKETEKAVENLSVEVERFHERQKIEQQIDAHQLALEQNKYLRQKLRHDTAKAQVVEAKAAITSLEEENAPLNDQKKYFKLLADQFEACKKKISSASAKCKTAITRLEPSFKSTKAKLEECSETLVTLRDEEKRRTETIQKLQAEVKALAEKIKDPVEEPDRGPFQEEMQSLSTRIRQISNEIINFQNQQKEAYDERGRLHAQQSAIQRDITKLESVSGRKEEDLNRHGPNIYKALLIMRTMKAEDRFRGKVFEPVRLEVSPKHPSFDRAVEACLPRDLLNTFIFTDPHDYELMAERCNDQEKLRVNLACMSPGDCLSNYQHPIPVETLKQMGLDDYVINLINGPDEVLAHICNQSRLHMVPIAHNPRTQLDETRFHDRNFPIKRWIQGTTLFNISYSSYGSREMIVRSSELYPPKILNVAGVDLGVVREKKAALQTVLDAAAEKEEAVAKLRADESALRNEHDSLMKRKKEVEAAWTEAKAPYHEFIKHAMAHKNKVASLAKENAKPTMDQERGRRKAALLEASKAHVAVVVKMKNLTSQMSRFSTTLVTLNLRIHQHATDQKAFEELFKSRNSDLLEAKATYEQNEANLKELFKQAKDTAKELRKTIESSPQIVQDILTGMNGPLTQEREEWQEAGMEGEELLDKQREEIKKRISAAQMELEGIHPVDAATVDRYNRYAATLEREKTELEGLEKEAKNCHKQITKTYDLWRPRLDELISNIDEKFDTAFKKMGCLGHIVIVEDPDYEKWGIEIQVSFRDNEPLVRLDPHRQSGGERSLSTIMYLMSLTELSKSPFSLVDEINQGMDRRSERLVHDQLVNITCRESASQYFLITPKLLFGLTYHPLMRVLCVNNGDWIPAAFKFGYWLDKAKAHRVLAH</sequence>
<feature type="compositionally biased region" description="Polar residues" evidence="5">
    <location>
        <begin position="158"/>
        <end position="167"/>
    </location>
</feature>
<dbReference type="SUPFAM" id="SSF52540">
    <property type="entry name" value="P-loop containing nucleoside triphosphate hydrolases"/>
    <property type="match status" value="1"/>
</dbReference>
<evidence type="ECO:0000313" key="7">
    <source>
        <dbReference type="EMBL" id="WAQ82721.1"/>
    </source>
</evidence>
<dbReference type="Proteomes" id="UP001164743">
    <property type="component" value="Chromosome 3A"/>
</dbReference>
<dbReference type="RefSeq" id="XP_053018276.1">
    <property type="nucleotide sequence ID" value="XM_053167869.1"/>
</dbReference>
<feature type="compositionally biased region" description="Pro residues" evidence="5">
    <location>
        <begin position="1"/>
        <end position="12"/>
    </location>
</feature>
<evidence type="ECO:0000256" key="2">
    <source>
        <dbReference type="ARBA" id="ARBA00018687"/>
    </source>
</evidence>
<evidence type="ECO:0000256" key="3">
    <source>
        <dbReference type="ARBA" id="ARBA00023054"/>
    </source>
</evidence>
<protein>
    <recommendedName>
        <fullName evidence="2">Structural maintenance of chromosomes protein 5</fullName>
    </recommendedName>
</protein>
<feature type="compositionally biased region" description="Polar residues" evidence="5">
    <location>
        <begin position="123"/>
        <end position="142"/>
    </location>
</feature>
<dbReference type="EMBL" id="CP110423">
    <property type="protein sequence ID" value="WAQ82721.1"/>
    <property type="molecule type" value="Genomic_DNA"/>
</dbReference>
<evidence type="ECO:0000313" key="8">
    <source>
        <dbReference type="Proteomes" id="UP001164743"/>
    </source>
</evidence>
<feature type="compositionally biased region" description="Basic and acidic residues" evidence="5">
    <location>
        <begin position="21"/>
        <end position="44"/>
    </location>
</feature>
<proteinExistence type="inferred from homology"/>
<dbReference type="InterPro" id="IPR003395">
    <property type="entry name" value="RecF/RecN/SMC_N"/>
</dbReference>
<name>A0ABY7CEZ2_9BASI</name>